<keyword evidence="5" id="KW-0067">ATP-binding</keyword>
<dbReference type="OrthoDB" id="9807095at2"/>
<dbReference type="GO" id="GO:0005524">
    <property type="term" value="F:ATP binding"/>
    <property type="evidence" value="ECO:0007669"/>
    <property type="project" value="UniProtKB-KW"/>
</dbReference>
<comment type="cofactor">
    <cofactor evidence="1">
        <name>Mg(2+)</name>
        <dbReference type="ChEBI" id="CHEBI:18420"/>
    </cofactor>
</comment>
<comment type="similarity">
    <text evidence="2 7 8">Belongs to the glutamine synthetase family.</text>
</comment>
<keyword evidence="3" id="KW-0436">Ligase</keyword>
<evidence type="ECO:0000259" key="10">
    <source>
        <dbReference type="PROSITE" id="PS51987"/>
    </source>
</evidence>
<evidence type="ECO:0000313" key="12">
    <source>
        <dbReference type="Proteomes" id="UP000031121"/>
    </source>
</evidence>
<dbReference type="HOGENOM" id="CLU_017290_1_3_11"/>
<dbReference type="EMBL" id="CP009302">
    <property type="protein sequence ID" value="AJC12289.1"/>
    <property type="molecule type" value="Genomic_DNA"/>
</dbReference>
<dbReference type="Pfam" id="PF03951">
    <property type="entry name" value="Gln-synt_N"/>
    <property type="match status" value="1"/>
</dbReference>
<dbReference type="AlphaFoldDB" id="A0A0A8B4L4"/>
<dbReference type="SUPFAM" id="SSF54368">
    <property type="entry name" value="Glutamine synthetase, N-terminal domain"/>
    <property type="match status" value="1"/>
</dbReference>
<evidence type="ECO:0000313" key="11">
    <source>
        <dbReference type="EMBL" id="AJC12289.1"/>
    </source>
</evidence>
<dbReference type="Proteomes" id="UP000031121">
    <property type="component" value="Chromosome"/>
</dbReference>
<evidence type="ECO:0000259" key="9">
    <source>
        <dbReference type="PROSITE" id="PS51986"/>
    </source>
</evidence>
<name>A0A0A8B4L4_9ACTN</name>
<dbReference type="Pfam" id="PF00120">
    <property type="entry name" value="Gln-synt_C"/>
    <property type="match status" value="1"/>
</dbReference>
<keyword evidence="6" id="KW-0460">Magnesium</keyword>
<feature type="domain" description="GS beta-grasp" evidence="9">
    <location>
        <begin position="17"/>
        <end position="102"/>
    </location>
</feature>
<dbReference type="PROSITE" id="PS51986">
    <property type="entry name" value="GS_BETA_GRASP"/>
    <property type="match status" value="1"/>
</dbReference>
<evidence type="ECO:0000256" key="7">
    <source>
        <dbReference type="PROSITE-ProRule" id="PRU01330"/>
    </source>
</evidence>
<evidence type="ECO:0000256" key="2">
    <source>
        <dbReference type="ARBA" id="ARBA00009897"/>
    </source>
</evidence>
<keyword evidence="4" id="KW-0547">Nucleotide-binding</keyword>
<dbReference type="PANTHER" id="PTHR43785:SF12">
    <property type="entry name" value="TYPE-1 GLUTAMINE SYNTHETASE 2"/>
    <property type="match status" value="1"/>
</dbReference>
<evidence type="ECO:0000256" key="1">
    <source>
        <dbReference type="ARBA" id="ARBA00001946"/>
    </source>
</evidence>
<evidence type="ECO:0000256" key="3">
    <source>
        <dbReference type="ARBA" id="ARBA00022598"/>
    </source>
</evidence>
<evidence type="ECO:0000256" key="4">
    <source>
        <dbReference type="ARBA" id="ARBA00022741"/>
    </source>
</evidence>
<dbReference type="STRING" id="1531429.JI75_06075"/>
<reference evidence="12" key="1">
    <citation type="submission" date="2014-08" db="EMBL/GenBank/DDBJ databases">
        <title>Coriobacteriaceae sp. complete genome.</title>
        <authorList>
            <person name="Looft T."/>
            <person name="Bayles D.O."/>
            <person name="Stanton T.B."/>
        </authorList>
    </citation>
    <scope>NUCLEOTIDE SEQUENCE [LARGE SCALE GENOMIC DNA]</scope>
    <source>
        <strain evidence="12">68-1-3</strain>
    </source>
</reference>
<dbReference type="KEGG" id="cbac:JI75_06075"/>
<dbReference type="SMART" id="SM01230">
    <property type="entry name" value="Gln-synt_C"/>
    <property type="match status" value="1"/>
</dbReference>
<dbReference type="InterPro" id="IPR027303">
    <property type="entry name" value="Gln_synth_gly_rich_site"/>
</dbReference>
<dbReference type="InterPro" id="IPR008147">
    <property type="entry name" value="Gln_synt_N"/>
</dbReference>
<dbReference type="InterPro" id="IPR036651">
    <property type="entry name" value="Gln_synt_N_sf"/>
</dbReference>
<dbReference type="PROSITE" id="PS51987">
    <property type="entry name" value="GS_CATALYTIC"/>
    <property type="match status" value="1"/>
</dbReference>
<dbReference type="PANTHER" id="PTHR43785">
    <property type="entry name" value="GAMMA-GLUTAMYLPUTRESCINE SYNTHETASE"/>
    <property type="match status" value="1"/>
</dbReference>
<dbReference type="InterPro" id="IPR008146">
    <property type="entry name" value="Gln_synth_cat_dom"/>
</dbReference>
<evidence type="ECO:0000256" key="8">
    <source>
        <dbReference type="RuleBase" id="RU000384"/>
    </source>
</evidence>
<accession>A0A0A8B4L4</accession>
<sequence>MSMTPQQDFVMKTIESRDIHFVRFWFTDVLGNMKSFAVSPSELEGAFSDGMGFDGSCIAGFGVTQESDMLAYPDASTFQILPWRPSSNAVARMFCSVKRPDGREFEGDPRLVLQRMVQKAADAGFTFNVGPELEYYYFESSEGTKVLDRGGYFDLTTLDSGTDLRRDTVLTLEGMGIPVEYSHHENGPSQNEIDLRYTDALSMADAVMTYKQVVKEIARKYGVYASFMPKPLEDEPGSGMHVHQSLFSSDGKNAFFDQGDPLGYNLSMTAKRYIAGLLKYAPEFSLLTNQYVNSYKRLTTGAEVPAYLSWGHKNRSTLIRIPGYRPNRAEACRVELRSPDSAANPYLAFSAMLAAGLAGIEQELDIPDPIEETNLFEHSRWCLEGKGLEPLPLNLGEAIERFKSSELMRSVLGDYLHSYLVRAKTEEWEEYQKHVSRWELDKLLPIL</sequence>
<dbReference type="SUPFAM" id="SSF55931">
    <property type="entry name" value="Glutamine synthetase/guanido kinase"/>
    <property type="match status" value="1"/>
</dbReference>
<feature type="domain" description="GS catalytic" evidence="10">
    <location>
        <begin position="109"/>
        <end position="447"/>
    </location>
</feature>
<evidence type="ECO:0000256" key="5">
    <source>
        <dbReference type="ARBA" id="ARBA00022840"/>
    </source>
</evidence>
<dbReference type="PROSITE" id="PS00181">
    <property type="entry name" value="GLNA_ATP"/>
    <property type="match status" value="1"/>
</dbReference>
<gene>
    <name evidence="11" type="ORF">JI75_06075</name>
</gene>
<dbReference type="RefSeq" id="WP_039689507.1">
    <property type="nucleotide sequence ID" value="NZ_CP009302.1"/>
</dbReference>
<dbReference type="GO" id="GO:0006542">
    <property type="term" value="P:glutamine biosynthetic process"/>
    <property type="evidence" value="ECO:0007669"/>
    <property type="project" value="InterPro"/>
</dbReference>
<organism evidence="11 12">
    <name type="scientific">Berryella intestinalis</name>
    <dbReference type="NCBI Taxonomy" id="1531429"/>
    <lineage>
        <taxon>Bacteria</taxon>
        <taxon>Bacillati</taxon>
        <taxon>Actinomycetota</taxon>
        <taxon>Coriobacteriia</taxon>
        <taxon>Eggerthellales</taxon>
        <taxon>Eggerthellaceae</taxon>
        <taxon>Berryella</taxon>
    </lineage>
</organism>
<evidence type="ECO:0000256" key="6">
    <source>
        <dbReference type="ARBA" id="ARBA00022842"/>
    </source>
</evidence>
<dbReference type="Gene3D" id="3.10.20.70">
    <property type="entry name" value="Glutamine synthetase, N-terminal domain"/>
    <property type="match status" value="1"/>
</dbReference>
<dbReference type="InterPro" id="IPR014746">
    <property type="entry name" value="Gln_synth/guanido_kin_cat_dom"/>
</dbReference>
<dbReference type="Gene3D" id="3.30.590.10">
    <property type="entry name" value="Glutamine synthetase/guanido kinase, catalytic domain"/>
    <property type="match status" value="1"/>
</dbReference>
<proteinExistence type="inferred from homology"/>
<protein>
    <submittedName>
        <fullName evidence="11">Glutamine synthetase</fullName>
    </submittedName>
</protein>
<dbReference type="GO" id="GO:0004356">
    <property type="term" value="F:glutamine synthetase activity"/>
    <property type="evidence" value="ECO:0007669"/>
    <property type="project" value="InterPro"/>
</dbReference>
<keyword evidence="12" id="KW-1185">Reference proteome</keyword>
<reference evidence="11 12" key="2">
    <citation type="journal article" date="2015" name="Genome Announc.">
        <title>Complete Genome Sequence of Coriobacteriaceae Strain 68-1-3, a Novel Mucus-Degrading Isolate from the Swine Intestinal Tract.</title>
        <authorList>
            <person name="Looft T."/>
            <person name="Bayles D.O."/>
            <person name="Alt D.P."/>
            <person name="Stanton T.B."/>
        </authorList>
    </citation>
    <scope>NUCLEOTIDE SEQUENCE [LARGE SCALE GENOMIC DNA]</scope>
    <source>
        <strain evidence="11 12">68-1-3</strain>
    </source>
</reference>